<evidence type="ECO:0000256" key="2">
    <source>
        <dbReference type="SAM" id="SignalP"/>
    </source>
</evidence>
<keyword evidence="3" id="KW-0808">Transferase</keyword>
<accession>A0A0J7N7W7</accession>
<evidence type="ECO:0000313" key="4">
    <source>
        <dbReference type="Proteomes" id="UP000036403"/>
    </source>
</evidence>
<feature type="compositionally biased region" description="Basic residues" evidence="1">
    <location>
        <begin position="34"/>
        <end position="50"/>
    </location>
</feature>
<name>A0A0J7N7W7_LASNI</name>
<dbReference type="PaxDb" id="67767-A0A0J7N7W7"/>
<comment type="caution">
    <text evidence="3">The sequence shown here is derived from an EMBL/GenBank/DDBJ whole genome shotgun (WGS) entry which is preliminary data.</text>
</comment>
<evidence type="ECO:0000313" key="3">
    <source>
        <dbReference type="EMBL" id="KMQ88755.1"/>
    </source>
</evidence>
<dbReference type="AlphaFoldDB" id="A0A0J7N7W7"/>
<sequence length="86" mass="9877">MRVLGLTLLSQVLAQVFPKGQAVLICHPLMRLQTRRQKKHRKSRQRHKPYGNRQCKSKIPAPQNIKVLSVLKISILPPVLVLKKHS</sequence>
<dbReference type="GO" id="GO:0016740">
    <property type="term" value="F:transferase activity"/>
    <property type="evidence" value="ECO:0007669"/>
    <property type="project" value="UniProtKB-KW"/>
</dbReference>
<reference evidence="3 4" key="1">
    <citation type="submission" date="2015-04" db="EMBL/GenBank/DDBJ databases">
        <title>Lasius niger genome sequencing.</title>
        <authorList>
            <person name="Konorov E.A."/>
            <person name="Nikitin M.A."/>
            <person name="Kirill M.V."/>
            <person name="Chang P."/>
        </authorList>
    </citation>
    <scope>NUCLEOTIDE SEQUENCE [LARGE SCALE GENOMIC DNA]</scope>
    <source>
        <tissue evidence="3">Whole</tissue>
    </source>
</reference>
<keyword evidence="4" id="KW-1185">Reference proteome</keyword>
<protein>
    <submittedName>
        <fullName evidence="3">Polyribonucleotide nucleotidyltransferase</fullName>
    </submittedName>
</protein>
<proteinExistence type="predicted"/>
<dbReference type="EMBL" id="LBMM01008602">
    <property type="protein sequence ID" value="KMQ88755.1"/>
    <property type="molecule type" value="Genomic_DNA"/>
</dbReference>
<dbReference type="Proteomes" id="UP000036403">
    <property type="component" value="Unassembled WGS sequence"/>
</dbReference>
<evidence type="ECO:0000256" key="1">
    <source>
        <dbReference type="SAM" id="MobiDB-lite"/>
    </source>
</evidence>
<keyword evidence="2" id="KW-0732">Signal</keyword>
<feature type="chain" id="PRO_5005291078" evidence="2">
    <location>
        <begin position="23"/>
        <end position="86"/>
    </location>
</feature>
<organism evidence="3 4">
    <name type="scientific">Lasius niger</name>
    <name type="common">Black garden ant</name>
    <dbReference type="NCBI Taxonomy" id="67767"/>
    <lineage>
        <taxon>Eukaryota</taxon>
        <taxon>Metazoa</taxon>
        <taxon>Ecdysozoa</taxon>
        <taxon>Arthropoda</taxon>
        <taxon>Hexapoda</taxon>
        <taxon>Insecta</taxon>
        <taxon>Pterygota</taxon>
        <taxon>Neoptera</taxon>
        <taxon>Endopterygota</taxon>
        <taxon>Hymenoptera</taxon>
        <taxon>Apocrita</taxon>
        <taxon>Aculeata</taxon>
        <taxon>Formicoidea</taxon>
        <taxon>Formicidae</taxon>
        <taxon>Formicinae</taxon>
        <taxon>Lasius</taxon>
        <taxon>Lasius</taxon>
    </lineage>
</organism>
<feature type="region of interest" description="Disordered" evidence="1">
    <location>
        <begin position="34"/>
        <end position="57"/>
    </location>
</feature>
<feature type="signal peptide" evidence="2">
    <location>
        <begin position="1"/>
        <end position="22"/>
    </location>
</feature>
<gene>
    <name evidence="3" type="ORF">RF55_11697</name>
</gene>